<evidence type="ECO:0000256" key="3">
    <source>
        <dbReference type="ARBA" id="ARBA00022475"/>
    </source>
</evidence>
<keyword evidence="6" id="KW-0677">Repeat</keyword>
<evidence type="ECO:0000256" key="9">
    <source>
        <dbReference type="ARBA" id="ARBA00023170"/>
    </source>
</evidence>
<evidence type="ECO:0000256" key="1">
    <source>
        <dbReference type="ARBA" id="ARBA00004251"/>
    </source>
</evidence>
<evidence type="ECO:0000313" key="12">
    <source>
        <dbReference type="EMBL" id="RQO98120.1"/>
    </source>
</evidence>
<evidence type="ECO:0000256" key="5">
    <source>
        <dbReference type="ARBA" id="ARBA00022692"/>
    </source>
</evidence>
<name>A0A3N7FWN3_POPTR</name>
<keyword evidence="13" id="KW-1185">Reference proteome</keyword>
<feature type="transmembrane region" description="Helical" evidence="11">
    <location>
        <begin position="82"/>
        <end position="102"/>
    </location>
</feature>
<dbReference type="PANTHER" id="PTHR27004:SF411">
    <property type="entry name" value="OS11G0173550 PROTEIN"/>
    <property type="match status" value="1"/>
</dbReference>
<keyword evidence="10" id="KW-0325">Glycoprotein</keyword>
<dbReference type="InterPro" id="IPR032675">
    <property type="entry name" value="LRR_dom_sf"/>
</dbReference>
<proteinExistence type="inferred from homology"/>
<organism evidence="12 13">
    <name type="scientific">Populus trichocarpa</name>
    <name type="common">Western balsam poplar</name>
    <name type="synonym">Populus balsamifera subsp. trichocarpa</name>
    <dbReference type="NCBI Taxonomy" id="3694"/>
    <lineage>
        <taxon>Eukaryota</taxon>
        <taxon>Viridiplantae</taxon>
        <taxon>Streptophyta</taxon>
        <taxon>Embryophyta</taxon>
        <taxon>Tracheophyta</taxon>
        <taxon>Spermatophyta</taxon>
        <taxon>Magnoliopsida</taxon>
        <taxon>eudicotyledons</taxon>
        <taxon>Gunneridae</taxon>
        <taxon>Pentapetalae</taxon>
        <taxon>rosids</taxon>
        <taxon>fabids</taxon>
        <taxon>Malpighiales</taxon>
        <taxon>Salicaceae</taxon>
        <taxon>Saliceae</taxon>
        <taxon>Populus</taxon>
    </lineage>
</organism>
<evidence type="ECO:0000256" key="7">
    <source>
        <dbReference type="ARBA" id="ARBA00022989"/>
    </source>
</evidence>
<protein>
    <recommendedName>
        <fullName evidence="14">Leucine-rich repeat-containing N-terminal plant-type domain-containing protein</fullName>
    </recommendedName>
</protein>
<evidence type="ECO:0008006" key="14">
    <source>
        <dbReference type="Google" id="ProtNLM"/>
    </source>
</evidence>
<dbReference type="PANTHER" id="PTHR27004">
    <property type="entry name" value="RECEPTOR-LIKE PROTEIN 12 ISOFORM X1"/>
    <property type="match status" value="1"/>
</dbReference>
<dbReference type="STRING" id="3694.A0A3N7FWN3"/>
<comment type="subcellular location">
    <subcellularLocation>
        <location evidence="1">Cell membrane</location>
        <topology evidence="1">Single-pass type I membrane protein</topology>
    </subcellularLocation>
</comment>
<keyword evidence="5 11" id="KW-0812">Transmembrane</keyword>
<keyword evidence="3" id="KW-1003">Cell membrane</keyword>
<dbReference type="AlphaFoldDB" id="A0A3N7FWN3"/>
<keyword evidence="9" id="KW-0675">Receptor</keyword>
<dbReference type="GO" id="GO:0005886">
    <property type="term" value="C:plasma membrane"/>
    <property type="evidence" value="ECO:0007669"/>
    <property type="project" value="UniProtKB-SubCell"/>
</dbReference>
<keyword evidence="7 11" id="KW-1133">Transmembrane helix</keyword>
<sequence length="137" mass="15293">MQLEGLTFLAILNLSHNQFEGRIPSGEQFNTFTATSFEGNLGLCGFQVLKECYGDEAPSLLPSSFDEGDDSTLFGDGFGWKAVAMGYGCGFVFGVATGYVVFRTKKPSWFFRMVEDKWNLNNKKTKKNVARYGARRN</sequence>
<evidence type="ECO:0000256" key="10">
    <source>
        <dbReference type="ARBA" id="ARBA00023180"/>
    </source>
</evidence>
<accession>A0A3N7FWN3</accession>
<dbReference type="Gene3D" id="3.80.10.10">
    <property type="entry name" value="Ribonuclease Inhibitor"/>
    <property type="match status" value="1"/>
</dbReference>
<comment type="similarity">
    <text evidence="2">Belongs to the RLP family.</text>
</comment>
<dbReference type="Proteomes" id="UP000006729">
    <property type="component" value="Chromosome 12"/>
</dbReference>
<evidence type="ECO:0000256" key="2">
    <source>
        <dbReference type="ARBA" id="ARBA00009592"/>
    </source>
</evidence>
<keyword evidence="8 11" id="KW-0472">Membrane</keyword>
<evidence type="ECO:0000256" key="8">
    <source>
        <dbReference type="ARBA" id="ARBA00023136"/>
    </source>
</evidence>
<dbReference type="EMBL" id="CM009301">
    <property type="protein sequence ID" value="RQO98120.1"/>
    <property type="molecule type" value="Genomic_DNA"/>
</dbReference>
<dbReference type="InParanoid" id="A0A3N7FWN3"/>
<reference evidence="12 13" key="1">
    <citation type="journal article" date="2006" name="Science">
        <title>The genome of black cottonwood, Populus trichocarpa (Torr. &amp; Gray).</title>
        <authorList>
            <person name="Tuskan G.A."/>
            <person name="Difazio S."/>
            <person name="Jansson S."/>
            <person name="Bohlmann J."/>
            <person name="Grigoriev I."/>
            <person name="Hellsten U."/>
            <person name="Putnam N."/>
            <person name="Ralph S."/>
            <person name="Rombauts S."/>
            <person name="Salamov A."/>
            <person name="Schein J."/>
            <person name="Sterck L."/>
            <person name="Aerts A."/>
            <person name="Bhalerao R.R."/>
            <person name="Bhalerao R.P."/>
            <person name="Blaudez D."/>
            <person name="Boerjan W."/>
            <person name="Brun A."/>
            <person name="Brunner A."/>
            <person name="Busov V."/>
            <person name="Campbell M."/>
            <person name="Carlson J."/>
            <person name="Chalot M."/>
            <person name="Chapman J."/>
            <person name="Chen G.L."/>
            <person name="Cooper D."/>
            <person name="Coutinho P.M."/>
            <person name="Couturier J."/>
            <person name="Covert S."/>
            <person name="Cronk Q."/>
            <person name="Cunningham R."/>
            <person name="Davis J."/>
            <person name="Degroeve S."/>
            <person name="Dejardin A."/>
            <person name="Depamphilis C."/>
            <person name="Detter J."/>
            <person name="Dirks B."/>
            <person name="Dubchak I."/>
            <person name="Duplessis S."/>
            <person name="Ehlting J."/>
            <person name="Ellis B."/>
            <person name="Gendler K."/>
            <person name="Goodstein D."/>
            <person name="Gribskov M."/>
            <person name="Grimwood J."/>
            <person name="Groover A."/>
            <person name="Gunter L."/>
            <person name="Hamberger B."/>
            <person name="Heinze B."/>
            <person name="Helariutta Y."/>
            <person name="Henrissat B."/>
            <person name="Holligan D."/>
            <person name="Holt R."/>
            <person name="Huang W."/>
            <person name="Islam-Faridi N."/>
            <person name="Jones S."/>
            <person name="Jones-Rhoades M."/>
            <person name="Jorgensen R."/>
            <person name="Joshi C."/>
            <person name="Kangasjarvi J."/>
            <person name="Karlsson J."/>
            <person name="Kelleher C."/>
            <person name="Kirkpatrick R."/>
            <person name="Kirst M."/>
            <person name="Kohler A."/>
            <person name="Kalluri U."/>
            <person name="Larimer F."/>
            <person name="Leebens-Mack J."/>
            <person name="Leple J.C."/>
            <person name="Locascio P."/>
            <person name="Lou Y."/>
            <person name="Lucas S."/>
            <person name="Martin F."/>
            <person name="Montanini B."/>
            <person name="Napoli C."/>
            <person name="Nelson D.R."/>
            <person name="Nelson C."/>
            <person name="Nieminen K."/>
            <person name="Nilsson O."/>
            <person name="Pereda V."/>
            <person name="Peter G."/>
            <person name="Philippe R."/>
            <person name="Pilate G."/>
            <person name="Poliakov A."/>
            <person name="Razumovskaya J."/>
            <person name="Richardson P."/>
            <person name="Rinaldi C."/>
            <person name="Ritland K."/>
            <person name="Rouze P."/>
            <person name="Ryaboy D."/>
            <person name="Schmutz J."/>
            <person name="Schrader J."/>
            <person name="Segerman B."/>
            <person name="Shin H."/>
            <person name="Siddiqui A."/>
            <person name="Sterky F."/>
            <person name="Terry A."/>
            <person name="Tsai C.J."/>
            <person name="Uberbacher E."/>
            <person name="Unneberg P."/>
            <person name="Vahala J."/>
            <person name="Wall K."/>
            <person name="Wessler S."/>
            <person name="Yang G."/>
            <person name="Yin T."/>
            <person name="Douglas C."/>
            <person name="Marra M."/>
            <person name="Sandberg G."/>
            <person name="Van de Peer Y."/>
            <person name="Rokhsar D."/>
        </authorList>
    </citation>
    <scope>NUCLEOTIDE SEQUENCE [LARGE SCALE GENOMIC DNA]</scope>
    <source>
        <strain evidence="13">cv. Nisqually</strain>
    </source>
</reference>
<evidence type="ECO:0000313" key="13">
    <source>
        <dbReference type="Proteomes" id="UP000006729"/>
    </source>
</evidence>
<keyword evidence="4" id="KW-0433">Leucine-rich repeat</keyword>
<evidence type="ECO:0000256" key="4">
    <source>
        <dbReference type="ARBA" id="ARBA00022614"/>
    </source>
</evidence>
<evidence type="ECO:0000256" key="11">
    <source>
        <dbReference type="SAM" id="Phobius"/>
    </source>
</evidence>
<gene>
    <name evidence="12" type="ORF">POPTR_012G008732</name>
</gene>
<evidence type="ECO:0000256" key="6">
    <source>
        <dbReference type="ARBA" id="ARBA00022737"/>
    </source>
</evidence>